<accession>A0A9W5VI36</accession>
<proteinExistence type="predicted"/>
<dbReference type="Proteomes" id="UP000014009">
    <property type="component" value="Unassembled WGS sequence"/>
</dbReference>
<protein>
    <submittedName>
        <fullName evidence="1">Uncharacterized protein</fullName>
    </submittedName>
</protein>
<comment type="caution">
    <text evidence="1">The sequence shown here is derived from an EMBL/GenBank/DDBJ whole genome shotgun (WGS) entry which is preliminary data.</text>
</comment>
<organism evidence="1 2">
    <name type="scientific">Bacillus cereus HuB4-4</name>
    <dbReference type="NCBI Taxonomy" id="1053211"/>
    <lineage>
        <taxon>Bacteria</taxon>
        <taxon>Bacillati</taxon>
        <taxon>Bacillota</taxon>
        <taxon>Bacilli</taxon>
        <taxon>Bacillales</taxon>
        <taxon>Bacillaceae</taxon>
        <taxon>Bacillus</taxon>
        <taxon>Bacillus cereus group</taxon>
    </lineage>
</organism>
<gene>
    <name evidence="1" type="ORF">IGM_06676</name>
</gene>
<reference evidence="1 2" key="1">
    <citation type="submission" date="2012-12" db="EMBL/GenBank/DDBJ databases">
        <title>The Genome Sequence of Bacillus cereus HuB4-4.</title>
        <authorList>
            <consortium name="The Broad Institute Genome Sequencing Platform"/>
            <consortium name="The Broad Institute Genome Sequencing Center for Infectious Disease"/>
            <person name="Feldgarden M."/>
            <person name="Van der Auwera G.A."/>
            <person name="Mahillon J."/>
            <person name="Duprez V."/>
            <person name="Timmery S."/>
            <person name="Mattelet C."/>
            <person name="Dierick K."/>
            <person name="Sun M."/>
            <person name="Yu Z."/>
            <person name="Zhu L."/>
            <person name="Hu X."/>
            <person name="Shank E.B."/>
            <person name="Swiecicka I."/>
            <person name="Hansen B.M."/>
            <person name="Andrup L."/>
            <person name="Walker B."/>
            <person name="Young S.K."/>
            <person name="Zeng Q."/>
            <person name="Gargeya S."/>
            <person name="Fitzgerald M."/>
            <person name="Haas B."/>
            <person name="Abouelleil A."/>
            <person name="Alvarado L."/>
            <person name="Arachchi H.M."/>
            <person name="Berlin A.M."/>
            <person name="Chapman S.B."/>
            <person name="Dewar J."/>
            <person name="Goldberg J."/>
            <person name="Griggs A."/>
            <person name="Gujja S."/>
            <person name="Hansen M."/>
            <person name="Howarth C."/>
            <person name="Imamovic A."/>
            <person name="Larimer J."/>
            <person name="McCowan C."/>
            <person name="Murphy C."/>
            <person name="Neiman D."/>
            <person name="Pearson M."/>
            <person name="Priest M."/>
            <person name="Roberts A."/>
            <person name="Saif S."/>
            <person name="Shea T."/>
            <person name="Sisk P."/>
            <person name="Sykes S."/>
            <person name="Wortman J."/>
            <person name="Nusbaum C."/>
            <person name="Birren B."/>
        </authorList>
    </citation>
    <scope>NUCLEOTIDE SEQUENCE [LARGE SCALE GENOMIC DNA]</scope>
    <source>
        <strain evidence="1 2">HuB4-4</strain>
    </source>
</reference>
<evidence type="ECO:0000313" key="1">
    <source>
        <dbReference type="EMBL" id="EOP78391.1"/>
    </source>
</evidence>
<dbReference type="RefSeq" id="WP_016099706.1">
    <property type="nucleotide sequence ID" value="NZ_KB976550.1"/>
</dbReference>
<dbReference type="AlphaFoldDB" id="A0A9W5VI36"/>
<name>A0A9W5VI36_BACCE</name>
<dbReference type="EMBL" id="AHEF01000106">
    <property type="protein sequence ID" value="EOP78391.1"/>
    <property type="molecule type" value="Genomic_DNA"/>
</dbReference>
<evidence type="ECO:0000313" key="2">
    <source>
        <dbReference type="Proteomes" id="UP000014009"/>
    </source>
</evidence>
<sequence>MRKIGILLLGVIGAFTLVLNTGAVEKEHVASKQKNLEHVQYMSQEPGGH</sequence>